<name>A0A0G4FEE1_VITBC</name>
<dbReference type="Proteomes" id="UP000041254">
    <property type="component" value="Unassembled WGS sequence"/>
</dbReference>
<evidence type="ECO:0000313" key="2">
    <source>
        <dbReference type="Proteomes" id="UP000041254"/>
    </source>
</evidence>
<dbReference type="EMBL" id="CDMY01000414">
    <property type="protein sequence ID" value="CEM11326.1"/>
    <property type="molecule type" value="Genomic_DNA"/>
</dbReference>
<dbReference type="VEuPathDB" id="CryptoDB:Vbra_22580"/>
<evidence type="ECO:0000313" key="1">
    <source>
        <dbReference type="EMBL" id="CEM11326.1"/>
    </source>
</evidence>
<reference evidence="1 2" key="1">
    <citation type="submission" date="2014-11" db="EMBL/GenBank/DDBJ databases">
        <authorList>
            <person name="Zhu J."/>
            <person name="Qi W."/>
            <person name="Song R."/>
        </authorList>
    </citation>
    <scope>NUCLEOTIDE SEQUENCE [LARGE SCALE GENOMIC DNA]</scope>
</reference>
<protein>
    <submittedName>
        <fullName evidence="1">Uncharacterized protein</fullName>
    </submittedName>
</protein>
<dbReference type="InParanoid" id="A0A0G4FEE1"/>
<gene>
    <name evidence="1" type="ORF">Vbra_22580</name>
</gene>
<proteinExistence type="predicted"/>
<keyword evidence="2" id="KW-1185">Reference proteome</keyword>
<sequence>MDSHINHRTECMSTMGVLVPNILYYDIALQEGVMYPWNDAIARKVEGLVSAQRGGAAVKVVVDQWNTG</sequence>
<organism evidence="1 2">
    <name type="scientific">Vitrella brassicaformis (strain CCMP3155)</name>
    <dbReference type="NCBI Taxonomy" id="1169540"/>
    <lineage>
        <taxon>Eukaryota</taxon>
        <taxon>Sar</taxon>
        <taxon>Alveolata</taxon>
        <taxon>Colpodellida</taxon>
        <taxon>Vitrellaceae</taxon>
        <taxon>Vitrella</taxon>
    </lineage>
</organism>
<dbReference type="AlphaFoldDB" id="A0A0G4FEE1"/>
<accession>A0A0G4FEE1</accession>